<evidence type="ECO:0000259" key="1">
    <source>
        <dbReference type="PROSITE" id="PS50940"/>
    </source>
</evidence>
<evidence type="ECO:0000313" key="2">
    <source>
        <dbReference type="EMBL" id="KAJ8316011.1"/>
    </source>
</evidence>
<feature type="domain" description="Chitin-binding type-2" evidence="1">
    <location>
        <begin position="448"/>
        <end position="515"/>
    </location>
</feature>
<sequence length="642" mass="73095">MIVTKKFLIQSYLPMPIYSNMIGFLSGDMSSFCKANPQTVVPHPNNCGQYYNCSVQSKYGNFLQECHYPDLFDEVTLTCVNFTTTSCNSEYIQNQCNMTIQNCTPCPKRLPSCVGHPDGDNAFPNRLWKSDYIKCYMNRTMDITYCTKVDVPDYCSANPAAIVADPDNCSHYFNCSDTPAGVSVNDGVSISLGNYSRECLYPSLFDSTKKKCENFTSVNCDKRMEPQAPCEYKQNTCDPNNNTCDPCPQRLPSCVGQADGQNEFPTKLWKRDYIQCFLNRTMTIEKCLINEYFNPRLKQCMDHVDTVDVPAFCHENPTVILPDPNNCAHYFNCSDPGTSGVVHRSALTPSSYRKECTYPDLFDVANQSEYEQNLCSAVNTACTNCSERLPSCVGKTDGKQAFPTREWKKDYLQCYKNRTMVITKCQKSEYFNPRKHKCMTDVETVDVPDFCKANPQAILPDPDNCAHYFNCSQNSSSIHRKLTSIGNYRVECSYPDLFDQKWLTCHNFTNVTCDHRPEPQAPCEYQQNLCDVKNTMCKPCQERLPSCKSKMDGPNPFPTKLWTDSYISCYKNRTLDIKNCSAGQYFNPRKHTCMTDVLPGEYDQNLCNSTAVNCEPCSKRLKSCRGLMEISLFKMHYGPENI</sequence>
<feature type="domain" description="Chitin-binding type-2" evidence="1">
    <location>
        <begin position="30"/>
        <end position="89"/>
    </location>
</feature>
<dbReference type="SMART" id="SM00494">
    <property type="entry name" value="ChtBD2"/>
    <property type="match status" value="6"/>
</dbReference>
<dbReference type="PROSITE" id="PS50940">
    <property type="entry name" value="CHIT_BIND_II"/>
    <property type="match status" value="5"/>
</dbReference>
<feature type="domain" description="Chitin-binding type-2" evidence="1">
    <location>
        <begin position="544"/>
        <end position="609"/>
    </location>
</feature>
<comment type="caution">
    <text evidence="2">The sequence shown here is derived from an EMBL/GenBank/DDBJ whole genome shotgun (WGS) entry which is preliminary data.</text>
</comment>
<accession>A0ABQ9FFC3</accession>
<proteinExistence type="predicted"/>
<organism evidence="2 3">
    <name type="scientific">Tegillarca granosa</name>
    <name type="common">Malaysian cockle</name>
    <name type="synonym">Anadara granosa</name>
    <dbReference type="NCBI Taxonomy" id="220873"/>
    <lineage>
        <taxon>Eukaryota</taxon>
        <taxon>Metazoa</taxon>
        <taxon>Spiralia</taxon>
        <taxon>Lophotrochozoa</taxon>
        <taxon>Mollusca</taxon>
        <taxon>Bivalvia</taxon>
        <taxon>Autobranchia</taxon>
        <taxon>Pteriomorphia</taxon>
        <taxon>Arcoida</taxon>
        <taxon>Arcoidea</taxon>
        <taxon>Arcidae</taxon>
        <taxon>Tegillarca</taxon>
    </lineage>
</organism>
<dbReference type="InterPro" id="IPR036508">
    <property type="entry name" value="Chitin-bd_dom_sf"/>
</dbReference>
<keyword evidence="3" id="KW-1185">Reference proteome</keyword>
<gene>
    <name evidence="2" type="ORF">KUTeg_006025</name>
</gene>
<dbReference type="InterPro" id="IPR002557">
    <property type="entry name" value="Chitin-bd_dom"/>
</dbReference>
<reference evidence="2 3" key="1">
    <citation type="submission" date="2022-12" db="EMBL/GenBank/DDBJ databases">
        <title>Chromosome-level genome of Tegillarca granosa.</title>
        <authorList>
            <person name="Kim J."/>
        </authorList>
    </citation>
    <scope>NUCLEOTIDE SEQUENCE [LARGE SCALE GENOMIC DNA]</scope>
    <source>
        <strain evidence="2">Teg-2019</strain>
        <tissue evidence="2">Adductor muscle</tissue>
    </source>
</reference>
<dbReference type="Proteomes" id="UP001217089">
    <property type="component" value="Unassembled WGS sequence"/>
</dbReference>
<protein>
    <recommendedName>
        <fullName evidence="1">Chitin-binding type-2 domain-containing protein</fullName>
    </recommendedName>
</protein>
<feature type="domain" description="Chitin-binding type-2" evidence="1">
    <location>
        <begin position="310"/>
        <end position="384"/>
    </location>
</feature>
<evidence type="ECO:0000313" key="3">
    <source>
        <dbReference type="Proteomes" id="UP001217089"/>
    </source>
</evidence>
<name>A0ABQ9FFC3_TEGGR</name>
<dbReference type="EMBL" id="JARBDR010000328">
    <property type="protein sequence ID" value="KAJ8316011.1"/>
    <property type="molecule type" value="Genomic_DNA"/>
</dbReference>
<feature type="domain" description="Chitin-binding type-2" evidence="1">
    <location>
        <begin position="152"/>
        <end position="222"/>
    </location>
</feature>
<dbReference type="SUPFAM" id="SSF57625">
    <property type="entry name" value="Invertebrate chitin-binding proteins"/>
    <property type="match status" value="2"/>
</dbReference>
<dbReference type="Pfam" id="PF01607">
    <property type="entry name" value="CBM_14"/>
    <property type="match status" value="1"/>
</dbReference>